<comment type="similarity">
    <text evidence="7">Belongs to the drug/metabolite transporter (DMT) superfamily. Small multidrug resistance (SMR) (TC 2.A.7.1) family.</text>
</comment>
<evidence type="ECO:0000256" key="8">
    <source>
        <dbReference type="SAM" id="Phobius"/>
    </source>
</evidence>
<evidence type="ECO:0000256" key="7">
    <source>
        <dbReference type="RuleBase" id="RU003942"/>
    </source>
</evidence>
<accession>A0ABW2ERZ4</accession>
<evidence type="ECO:0000256" key="5">
    <source>
        <dbReference type="ARBA" id="ARBA00022989"/>
    </source>
</evidence>
<dbReference type="Proteomes" id="UP001596410">
    <property type="component" value="Unassembled WGS sequence"/>
</dbReference>
<evidence type="ECO:0000256" key="3">
    <source>
        <dbReference type="ARBA" id="ARBA00022475"/>
    </source>
</evidence>
<dbReference type="RefSeq" id="WP_204708340.1">
    <property type="nucleotide sequence ID" value="NZ_JBHSZV010000062.1"/>
</dbReference>
<dbReference type="PANTHER" id="PTHR30561:SF0">
    <property type="entry name" value="GUANIDINIUM EXPORTER"/>
    <property type="match status" value="1"/>
</dbReference>
<dbReference type="EMBL" id="JBHSZV010000062">
    <property type="protein sequence ID" value="MFC7064042.1"/>
    <property type="molecule type" value="Genomic_DNA"/>
</dbReference>
<keyword evidence="3" id="KW-1003">Cell membrane</keyword>
<feature type="transmembrane region" description="Helical" evidence="8">
    <location>
        <begin position="29"/>
        <end position="50"/>
    </location>
</feature>
<keyword evidence="5 8" id="KW-1133">Transmembrane helix</keyword>
<evidence type="ECO:0000256" key="6">
    <source>
        <dbReference type="ARBA" id="ARBA00023136"/>
    </source>
</evidence>
<evidence type="ECO:0000256" key="2">
    <source>
        <dbReference type="ARBA" id="ARBA00022448"/>
    </source>
</evidence>
<feature type="transmembrane region" description="Helical" evidence="8">
    <location>
        <begin position="57"/>
        <end position="78"/>
    </location>
</feature>
<dbReference type="InterPro" id="IPR045324">
    <property type="entry name" value="Small_multidrug_res"/>
</dbReference>
<protein>
    <submittedName>
        <fullName evidence="9">DMT family transporter</fullName>
    </submittedName>
</protein>
<evidence type="ECO:0000256" key="1">
    <source>
        <dbReference type="ARBA" id="ARBA00004651"/>
    </source>
</evidence>
<organism evidence="9 10">
    <name type="scientific">Halobacillus seohaensis</name>
    <dbReference type="NCBI Taxonomy" id="447421"/>
    <lineage>
        <taxon>Bacteria</taxon>
        <taxon>Bacillati</taxon>
        <taxon>Bacillota</taxon>
        <taxon>Bacilli</taxon>
        <taxon>Bacillales</taxon>
        <taxon>Bacillaceae</taxon>
        <taxon>Halobacillus</taxon>
    </lineage>
</organism>
<keyword evidence="6 8" id="KW-0472">Membrane</keyword>
<dbReference type="Gene3D" id="1.10.3730.20">
    <property type="match status" value="1"/>
</dbReference>
<name>A0ABW2ERZ4_9BACI</name>
<evidence type="ECO:0000256" key="4">
    <source>
        <dbReference type="ARBA" id="ARBA00022692"/>
    </source>
</evidence>
<evidence type="ECO:0000313" key="9">
    <source>
        <dbReference type="EMBL" id="MFC7064042.1"/>
    </source>
</evidence>
<dbReference type="PANTHER" id="PTHR30561">
    <property type="entry name" value="SMR FAMILY PROTON-DEPENDENT DRUG EFFLUX TRANSPORTER SUGE"/>
    <property type="match status" value="1"/>
</dbReference>
<sequence>MSWVFLIIAGLFEMSGVLMINVYHHTRTFISLSILIIAFALSFLFLSLSMNELPMGIAYAVWTGTGASGGAILGMIFFKESAEWRRLFCIFLIIVAATGLKLI</sequence>
<dbReference type="Pfam" id="PF00893">
    <property type="entry name" value="Multi_Drug_Res"/>
    <property type="match status" value="1"/>
</dbReference>
<dbReference type="InterPro" id="IPR037185">
    <property type="entry name" value="EmrE-like"/>
</dbReference>
<evidence type="ECO:0000313" key="10">
    <source>
        <dbReference type="Proteomes" id="UP001596410"/>
    </source>
</evidence>
<proteinExistence type="inferred from homology"/>
<comment type="caution">
    <text evidence="9">The sequence shown here is derived from an EMBL/GenBank/DDBJ whole genome shotgun (WGS) entry which is preliminary data.</text>
</comment>
<gene>
    <name evidence="9" type="ORF">ACFQIC_19795</name>
</gene>
<reference evidence="10" key="1">
    <citation type="journal article" date="2019" name="Int. J. Syst. Evol. Microbiol.">
        <title>The Global Catalogue of Microorganisms (GCM) 10K type strain sequencing project: providing services to taxonomists for standard genome sequencing and annotation.</title>
        <authorList>
            <consortium name="The Broad Institute Genomics Platform"/>
            <consortium name="The Broad Institute Genome Sequencing Center for Infectious Disease"/>
            <person name="Wu L."/>
            <person name="Ma J."/>
        </authorList>
    </citation>
    <scope>NUCLEOTIDE SEQUENCE [LARGE SCALE GENOMIC DNA]</scope>
    <source>
        <strain evidence="10">CGMCC 4.1621</strain>
    </source>
</reference>
<keyword evidence="2" id="KW-0813">Transport</keyword>
<keyword evidence="10" id="KW-1185">Reference proteome</keyword>
<keyword evidence="4 7" id="KW-0812">Transmembrane</keyword>
<dbReference type="InterPro" id="IPR000390">
    <property type="entry name" value="Small_drug/metabolite_transptr"/>
</dbReference>
<dbReference type="SUPFAM" id="SSF103481">
    <property type="entry name" value="Multidrug resistance efflux transporter EmrE"/>
    <property type="match status" value="1"/>
</dbReference>
<comment type="subcellular location">
    <subcellularLocation>
        <location evidence="1 7">Cell membrane</location>
        <topology evidence="1 7">Multi-pass membrane protein</topology>
    </subcellularLocation>
</comment>